<feature type="compositionally biased region" description="Basic and acidic residues" evidence="1">
    <location>
        <begin position="102"/>
        <end position="120"/>
    </location>
</feature>
<evidence type="ECO:0000313" key="2">
    <source>
        <dbReference type="EMBL" id="GBN64964.1"/>
    </source>
</evidence>
<accession>A0A4Y2QNM4</accession>
<keyword evidence="3" id="KW-1185">Reference proteome</keyword>
<dbReference type="Proteomes" id="UP000499080">
    <property type="component" value="Unassembled WGS sequence"/>
</dbReference>
<feature type="non-terminal residue" evidence="2">
    <location>
        <position position="120"/>
    </location>
</feature>
<feature type="compositionally biased region" description="Acidic residues" evidence="1">
    <location>
        <begin position="90"/>
        <end position="101"/>
    </location>
</feature>
<dbReference type="EMBL" id="BGPR01300540">
    <property type="protein sequence ID" value="GBN64964.1"/>
    <property type="molecule type" value="Genomic_DNA"/>
</dbReference>
<organism evidence="2 3">
    <name type="scientific">Araneus ventricosus</name>
    <name type="common">Orbweaver spider</name>
    <name type="synonym">Epeira ventricosa</name>
    <dbReference type="NCBI Taxonomy" id="182803"/>
    <lineage>
        <taxon>Eukaryota</taxon>
        <taxon>Metazoa</taxon>
        <taxon>Ecdysozoa</taxon>
        <taxon>Arthropoda</taxon>
        <taxon>Chelicerata</taxon>
        <taxon>Arachnida</taxon>
        <taxon>Araneae</taxon>
        <taxon>Araneomorphae</taxon>
        <taxon>Entelegynae</taxon>
        <taxon>Araneoidea</taxon>
        <taxon>Araneidae</taxon>
        <taxon>Araneus</taxon>
    </lineage>
</organism>
<name>A0A4Y2QNM4_ARAVE</name>
<sequence length="120" mass="14242">MSFDPEKVSKFEHQKDEILSKEMDILQRHVLLDDLNKNWKIAEGICLSCELCQKCEDKITKSFDIKCKNCILCPSCQEDLGDENKNGENNENEENNEFQENEEIHHFQENQEIHHFQENQ</sequence>
<evidence type="ECO:0000256" key="1">
    <source>
        <dbReference type="SAM" id="MobiDB-lite"/>
    </source>
</evidence>
<evidence type="ECO:0000313" key="3">
    <source>
        <dbReference type="Proteomes" id="UP000499080"/>
    </source>
</evidence>
<feature type="region of interest" description="Disordered" evidence="1">
    <location>
        <begin position="79"/>
        <end position="120"/>
    </location>
</feature>
<dbReference type="AlphaFoldDB" id="A0A4Y2QNM4"/>
<reference evidence="2 3" key="1">
    <citation type="journal article" date="2019" name="Sci. Rep.">
        <title>Orb-weaving spider Araneus ventricosus genome elucidates the spidroin gene catalogue.</title>
        <authorList>
            <person name="Kono N."/>
            <person name="Nakamura H."/>
            <person name="Ohtoshi R."/>
            <person name="Moran D.A.P."/>
            <person name="Shinohara A."/>
            <person name="Yoshida Y."/>
            <person name="Fujiwara M."/>
            <person name="Mori M."/>
            <person name="Tomita M."/>
            <person name="Arakawa K."/>
        </authorList>
    </citation>
    <scope>NUCLEOTIDE SEQUENCE [LARGE SCALE GENOMIC DNA]</scope>
</reference>
<comment type="caution">
    <text evidence="2">The sequence shown here is derived from an EMBL/GenBank/DDBJ whole genome shotgun (WGS) entry which is preliminary data.</text>
</comment>
<proteinExistence type="predicted"/>
<protein>
    <submittedName>
        <fullName evidence="2">Uncharacterized protein</fullName>
    </submittedName>
</protein>
<gene>
    <name evidence="2" type="ORF">AVEN_142188_1</name>
</gene>